<dbReference type="Gene3D" id="3.40.50.150">
    <property type="entry name" value="Vaccinia Virus protein VP39"/>
    <property type="match status" value="1"/>
</dbReference>
<dbReference type="SUPFAM" id="SSF53335">
    <property type="entry name" value="S-adenosyl-L-methionine-dependent methyltransferases"/>
    <property type="match status" value="1"/>
</dbReference>
<protein>
    <submittedName>
        <fullName evidence="2">SAM-dependent methyltransferase, putative</fullName>
    </submittedName>
</protein>
<dbReference type="InterPro" id="IPR029063">
    <property type="entry name" value="SAM-dependent_MTases_sf"/>
</dbReference>
<organism evidence="2 3">
    <name type="scientific">Geotalea daltonii (strain DSM 22248 / JCM 15807 / FRC-32)</name>
    <name type="common">Geobacter daltonii</name>
    <dbReference type="NCBI Taxonomy" id="316067"/>
    <lineage>
        <taxon>Bacteria</taxon>
        <taxon>Pseudomonadati</taxon>
        <taxon>Thermodesulfobacteriota</taxon>
        <taxon>Desulfuromonadia</taxon>
        <taxon>Geobacterales</taxon>
        <taxon>Geobacteraceae</taxon>
        <taxon>Geotalea</taxon>
    </lineage>
</organism>
<dbReference type="GO" id="GO:0032259">
    <property type="term" value="P:methylation"/>
    <property type="evidence" value="ECO:0007669"/>
    <property type="project" value="UniProtKB-KW"/>
</dbReference>
<dbReference type="GO" id="GO:0008168">
    <property type="term" value="F:methyltransferase activity"/>
    <property type="evidence" value="ECO:0007669"/>
    <property type="project" value="UniProtKB-KW"/>
</dbReference>
<dbReference type="AlphaFoldDB" id="B9M8P9"/>
<dbReference type="OrthoDB" id="5415907at2"/>
<dbReference type="eggNOG" id="COG2890">
    <property type="taxonomic scope" value="Bacteria"/>
</dbReference>
<dbReference type="CDD" id="cd02440">
    <property type="entry name" value="AdoMet_MTases"/>
    <property type="match status" value="1"/>
</dbReference>
<keyword evidence="2" id="KW-0808">Transferase</keyword>
<sequence>MATVAEHYEYLLADYYSWMFGDFAGKVETHHRFFSVNQIQPTKSGLAMDLGAGPGFQSIPLAQLGFRVLAVDLSLRLLEELHCRCGNLPITPIHGDLMDFAAWGEAPIELCVCMGDTLPHLPDFESVTLLLEQVYRSLEPGGRLVLSFRDLSLELHGTDRFIPVRSDADTVFTCFLEYESHYVTVHDLLYTLKEAWELRKSTYRKIRISPAWIVEQLEKAGFLMEMAENMNGMITVIARKPVVSR</sequence>
<feature type="domain" description="Methyltransferase" evidence="1">
    <location>
        <begin position="48"/>
        <end position="142"/>
    </location>
</feature>
<dbReference type="HOGENOM" id="CLU_093172_0_0_7"/>
<keyword evidence="3" id="KW-1185">Reference proteome</keyword>
<accession>B9M8P9</accession>
<dbReference type="STRING" id="316067.Geob_2039"/>
<proteinExistence type="predicted"/>
<reference evidence="2 3" key="1">
    <citation type="submission" date="2009-01" db="EMBL/GenBank/DDBJ databases">
        <title>Complete sequence of Geobacter sp. FRC-32.</title>
        <authorList>
            <consortium name="US DOE Joint Genome Institute"/>
            <person name="Lucas S."/>
            <person name="Copeland A."/>
            <person name="Lapidus A."/>
            <person name="Glavina del Rio T."/>
            <person name="Dalin E."/>
            <person name="Tice H."/>
            <person name="Bruce D."/>
            <person name="Goodwin L."/>
            <person name="Pitluck S."/>
            <person name="Saunders E."/>
            <person name="Brettin T."/>
            <person name="Detter J.C."/>
            <person name="Han C."/>
            <person name="Larimer F."/>
            <person name="Land M."/>
            <person name="Hauser L."/>
            <person name="Kyrpides N."/>
            <person name="Ovchinnikova G."/>
            <person name="Kostka J."/>
            <person name="Richardson P."/>
        </authorList>
    </citation>
    <scope>NUCLEOTIDE SEQUENCE [LARGE SCALE GENOMIC DNA]</scope>
    <source>
        <strain evidence="3">DSM 22248 / JCM 15807 / FRC-32</strain>
    </source>
</reference>
<dbReference type="EMBL" id="CP001390">
    <property type="protein sequence ID" value="ACM20395.1"/>
    <property type="molecule type" value="Genomic_DNA"/>
</dbReference>
<dbReference type="InterPro" id="IPR041698">
    <property type="entry name" value="Methyltransf_25"/>
</dbReference>
<dbReference type="KEGG" id="geo:Geob_2039"/>
<dbReference type="Proteomes" id="UP000007721">
    <property type="component" value="Chromosome"/>
</dbReference>
<name>B9M8P9_GEODF</name>
<evidence type="ECO:0000259" key="1">
    <source>
        <dbReference type="Pfam" id="PF13649"/>
    </source>
</evidence>
<gene>
    <name evidence="2" type="ordered locus">Geob_2039</name>
</gene>
<evidence type="ECO:0000313" key="2">
    <source>
        <dbReference type="EMBL" id="ACM20395.1"/>
    </source>
</evidence>
<dbReference type="RefSeq" id="WP_012647124.1">
    <property type="nucleotide sequence ID" value="NC_011979.1"/>
</dbReference>
<dbReference type="Pfam" id="PF13649">
    <property type="entry name" value="Methyltransf_25"/>
    <property type="match status" value="1"/>
</dbReference>
<evidence type="ECO:0000313" key="3">
    <source>
        <dbReference type="Proteomes" id="UP000007721"/>
    </source>
</evidence>
<keyword evidence="2" id="KW-0489">Methyltransferase</keyword>